<feature type="non-terminal residue" evidence="1">
    <location>
        <position position="1"/>
    </location>
</feature>
<protein>
    <submittedName>
        <fullName evidence="1">Uncharacterized protein</fullName>
    </submittedName>
</protein>
<dbReference type="AlphaFoldDB" id="X0VII7"/>
<proteinExistence type="predicted"/>
<comment type="caution">
    <text evidence="1">The sequence shown here is derived from an EMBL/GenBank/DDBJ whole genome shotgun (WGS) entry which is preliminary data.</text>
</comment>
<feature type="non-terminal residue" evidence="1">
    <location>
        <position position="271"/>
    </location>
</feature>
<gene>
    <name evidence="1" type="ORF">S01H1_35340</name>
</gene>
<sequence>PEGGHTEDMNIEFNTVPDDKLIGAILNNIGGFDVRKVSHGDKYILKMKQERGARNKAETAAKLIRQWDEYNTAKDTLSEDDKIVVDGYWDTQARFASKLAQERPSEISKAIGTTLDSAESFLNWMSTAGKSAKWLYNKILAMIQEGYVDSLYYLDKAITANPAVAEVLRTYEVSDLIAGALSGRYMFSQKDGYVTLTEPQTSREFVVPGPFVSRVLDTIRFIAREELDREKAFQKVKESLDMDPTDTDKLAAMEIIFNVRWSSLSKEYLKG</sequence>
<evidence type="ECO:0000313" key="1">
    <source>
        <dbReference type="EMBL" id="GAG10987.1"/>
    </source>
</evidence>
<reference evidence="1" key="1">
    <citation type="journal article" date="2014" name="Front. Microbiol.">
        <title>High frequency of phylogenetically diverse reductive dehalogenase-homologous genes in deep subseafloor sedimentary metagenomes.</title>
        <authorList>
            <person name="Kawai M."/>
            <person name="Futagami T."/>
            <person name="Toyoda A."/>
            <person name="Takaki Y."/>
            <person name="Nishi S."/>
            <person name="Hori S."/>
            <person name="Arai W."/>
            <person name="Tsubouchi T."/>
            <person name="Morono Y."/>
            <person name="Uchiyama I."/>
            <person name="Ito T."/>
            <person name="Fujiyama A."/>
            <person name="Inagaki F."/>
            <person name="Takami H."/>
        </authorList>
    </citation>
    <scope>NUCLEOTIDE SEQUENCE</scope>
    <source>
        <strain evidence="1">Expedition CK06-06</strain>
    </source>
</reference>
<name>X0VII7_9ZZZZ</name>
<accession>X0VII7</accession>
<dbReference type="EMBL" id="BARS01022081">
    <property type="protein sequence ID" value="GAG10987.1"/>
    <property type="molecule type" value="Genomic_DNA"/>
</dbReference>
<organism evidence="1">
    <name type="scientific">marine sediment metagenome</name>
    <dbReference type="NCBI Taxonomy" id="412755"/>
    <lineage>
        <taxon>unclassified sequences</taxon>
        <taxon>metagenomes</taxon>
        <taxon>ecological metagenomes</taxon>
    </lineage>
</organism>